<sequence length="306" mass="30952">MATAAAPTSPPAAPPPPPPAAAAAAVPLREHLASVTAEPHLASVLTAIAAAVEEVAAAVRTGLTRKCATFNAFGDEQLEIDVIADEIIVRHLRTSTSAVCVASLFAVFPGDALTGAAMTGRDAVASVLVTYGPRTMLYVALRGVAGVAEALLVPGGGGGGQPGGWSVLRVLHGWVPGKRLFAPGNLRATGDNPGYRRLVDAWLDARYTLRYTGALVADVVNLLIAGGGVFCNAVSAAAPAKLRLLHELIAVALVVEAAGGVASTGGGALLDVPIVHAEVRCAVCVGGGEEVRRYDEWVGPAAAAQE</sequence>
<comment type="caution">
    <text evidence="1">The sequence shown here is derived from an EMBL/GenBank/DDBJ whole genome shotgun (WGS) entry which is preliminary data.</text>
</comment>
<keyword evidence="2" id="KW-1185">Reference proteome</keyword>
<evidence type="ECO:0000313" key="2">
    <source>
        <dbReference type="Proteomes" id="UP000798662"/>
    </source>
</evidence>
<protein>
    <submittedName>
        <fullName evidence="1">Uncharacterized protein</fullName>
    </submittedName>
</protein>
<evidence type="ECO:0000313" key="1">
    <source>
        <dbReference type="EMBL" id="KAK1864134.1"/>
    </source>
</evidence>
<dbReference type="Proteomes" id="UP000798662">
    <property type="component" value="Chromosome 2"/>
</dbReference>
<accession>A0ACC3C1W7</accession>
<organism evidence="1 2">
    <name type="scientific">Pyropia yezoensis</name>
    <name type="common">Susabi-nori</name>
    <name type="synonym">Porphyra yezoensis</name>
    <dbReference type="NCBI Taxonomy" id="2788"/>
    <lineage>
        <taxon>Eukaryota</taxon>
        <taxon>Rhodophyta</taxon>
        <taxon>Bangiophyceae</taxon>
        <taxon>Bangiales</taxon>
        <taxon>Bangiaceae</taxon>
        <taxon>Pyropia</taxon>
    </lineage>
</organism>
<reference evidence="1" key="1">
    <citation type="submission" date="2019-11" db="EMBL/GenBank/DDBJ databases">
        <title>Nori genome reveals adaptations in red seaweeds to the harsh intertidal environment.</title>
        <authorList>
            <person name="Wang D."/>
            <person name="Mao Y."/>
        </authorList>
    </citation>
    <scope>NUCLEOTIDE SEQUENCE</scope>
    <source>
        <tissue evidence="1">Gametophyte</tissue>
    </source>
</reference>
<gene>
    <name evidence="1" type="ORF">I4F81_006684</name>
</gene>
<dbReference type="EMBL" id="CM020619">
    <property type="protein sequence ID" value="KAK1864134.1"/>
    <property type="molecule type" value="Genomic_DNA"/>
</dbReference>
<proteinExistence type="predicted"/>
<name>A0ACC3C1W7_PYRYE</name>